<proteinExistence type="predicted"/>
<protein>
    <submittedName>
        <fullName evidence="1">Uncharacterized protein</fullName>
    </submittedName>
</protein>
<sequence>MDYPDLAPLEEISGPFAVLSKGPKFIAAWLAKRTEERYREFTRAALEGQVFPENAEAMTSEDFLAMLRALEMDIEAEKATVYGRLACSIATGKTAGHLKRHFIKALSDLSFGQVDLLRRALITERHHVFPGTGGGNLDPKEFLGLQSKSSINRQTFERWGLIEEKGLSLAGRRFVEACFTSDELAPSSVGFQEWAKGRIHIVCNEMGAPSCHSVLVQLTEDGHRRAIHVHNSAALRGRSNRLLTPGPVMVVLLTDKPQRLADEWTTVEDTIRGRVLAVVATTDPNAPLPVAMTGLERIDASPDRAAEAVTAILERFEAKGLRGT</sequence>
<gene>
    <name evidence="1" type="ORF">I5V89_12755</name>
</gene>
<dbReference type="AlphaFoldDB" id="A0AA40Y4F7"/>
<dbReference type="EMBL" id="JADUOV010000008">
    <property type="protein sequence ID" value="MBH1790742.1"/>
    <property type="molecule type" value="Genomic_DNA"/>
</dbReference>
<accession>A0AA40Y4F7</accession>
<evidence type="ECO:0000313" key="1">
    <source>
        <dbReference type="EMBL" id="MBH1790742.1"/>
    </source>
</evidence>
<reference evidence="1" key="1">
    <citation type="submission" date="2020-11" db="EMBL/GenBank/DDBJ databases">
        <title>Enhanced detection system for hospital associated transmission using whole genome sequencing surveillance.</title>
        <authorList>
            <person name="Harrison L.H."/>
            <person name="Van Tyne D."/>
            <person name="Marsh J.W."/>
            <person name="Griffith M.P."/>
            <person name="Snyder D.J."/>
            <person name="Cooper V.S."/>
            <person name="Mustapha M."/>
        </authorList>
    </citation>
    <scope>NUCLEOTIDE SEQUENCE</scope>
    <source>
        <strain evidence="1">STEN00053</strain>
    </source>
</reference>
<comment type="caution">
    <text evidence="1">The sequence shown here is derived from an EMBL/GenBank/DDBJ whole genome shotgun (WGS) entry which is preliminary data.</text>
</comment>
<organism evidence="1 2">
    <name type="scientific">Stenotrophomonas maltophilia</name>
    <name type="common">Pseudomonas maltophilia</name>
    <name type="synonym">Xanthomonas maltophilia</name>
    <dbReference type="NCBI Taxonomy" id="40324"/>
    <lineage>
        <taxon>Bacteria</taxon>
        <taxon>Pseudomonadati</taxon>
        <taxon>Pseudomonadota</taxon>
        <taxon>Gammaproteobacteria</taxon>
        <taxon>Lysobacterales</taxon>
        <taxon>Lysobacteraceae</taxon>
        <taxon>Stenotrophomonas</taxon>
        <taxon>Stenotrophomonas maltophilia group</taxon>
    </lineage>
</organism>
<evidence type="ECO:0000313" key="2">
    <source>
        <dbReference type="Proteomes" id="UP000634179"/>
    </source>
</evidence>
<dbReference type="Proteomes" id="UP000634179">
    <property type="component" value="Unassembled WGS sequence"/>
</dbReference>
<name>A0AA40Y4F7_STEMA</name>